<feature type="compositionally biased region" description="Polar residues" evidence="7">
    <location>
        <begin position="113"/>
        <end position="122"/>
    </location>
</feature>
<evidence type="ECO:0000313" key="10">
    <source>
        <dbReference type="EMBL" id="CAD5219332.1"/>
    </source>
</evidence>
<accession>A0A811KV53</accession>
<evidence type="ECO:0000256" key="3">
    <source>
        <dbReference type="ARBA" id="ARBA00022989"/>
    </source>
</evidence>
<evidence type="ECO:0000313" key="11">
    <source>
        <dbReference type="Proteomes" id="UP000614601"/>
    </source>
</evidence>
<evidence type="ECO:0000259" key="9">
    <source>
        <dbReference type="PROSITE" id="PS50954"/>
    </source>
</evidence>
<protein>
    <recommendedName>
        <fullName evidence="9">LEM domain-containing protein</fullName>
    </recommendedName>
</protein>
<keyword evidence="4 8" id="KW-0472">Membrane</keyword>
<dbReference type="PANTHER" id="PTHR13428">
    <property type="entry name" value="INNER NUCLEAR MEMBRANE PROTEIN MAN1 LEM DOMAIN CONTAINING PROTEIN"/>
    <property type="match status" value="1"/>
</dbReference>
<dbReference type="Proteomes" id="UP000614601">
    <property type="component" value="Unassembled WGS sequence"/>
</dbReference>
<dbReference type="EMBL" id="CAJFDH010000004">
    <property type="protein sequence ID" value="CAD5219332.1"/>
    <property type="molecule type" value="Genomic_DNA"/>
</dbReference>
<evidence type="ECO:0000256" key="1">
    <source>
        <dbReference type="ARBA" id="ARBA00004473"/>
    </source>
</evidence>
<dbReference type="Gene3D" id="1.10.720.40">
    <property type="match status" value="1"/>
</dbReference>
<feature type="region of interest" description="Disordered" evidence="7">
    <location>
        <begin position="182"/>
        <end position="220"/>
    </location>
</feature>
<reference evidence="10" key="1">
    <citation type="submission" date="2020-09" db="EMBL/GenBank/DDBJ databases">
        <authorList>
            <person name="Kikuchi T."/>
        </authorList>
    </citation>
    <scope>NUCLEOTIDE SEQUENCE</scope>
    <source>
        <strain evidence="10">SH1</strain>
    </source>
</reference>
<keyword evidence="3 8" id="KW-1133">Transmembrane helix</keyword>
<evidence type="ECO:0000256" key="6">
    <source>
        <dbReference type="SAM" id="Coils"/>
    </source>
</evidence>
<evidence type="ECO:0000256" key="2">
    <source>
        <dbReference type="ARBA" id="ARBA00022692"/>
    </source>
</evidence>
<dbReference type="SUPFAM" id="SSF63451">
    <property type="entry name" value="LEM domain"/>
    <property type="match status" value="1"/>
</dbReference>
<keyword evidence="5" id="KW-0539">Nucleus</keyword>
<gene>
    <name evidence="10" type="ORF">BOKJ2_LOCUS8391</name>
</gene>
<dbReference type="GO" id="GO:0030514">
    <property type="term" value="P:negative regulation of BMP signaling pathway"/>
    <property type="evidence" value="ECO:0007669"/>
    <property type="project" value="TreeGrafter"/>
</dbReference>
<feature type="transmembrane region" description="Helical" evidence="8">
    <location>
        <begin position="326"/>
        <end position="351"/>
    </location>
</feature>
<evidence type="ECO:0000256" key="8">
    <source>
        <dbReference type="SAM" id="Phobius"/>
    </source>
</evidence>
<dbReference type="InterPro" id="IPR041885">
    <property type="entry name" value="MAN1_winged_helix_dom"/>
</dbReference>
<feature type="transmembrane region" description="Helical" evidence="8">
    <location>
        <begin position="283"/>
        <end position="301"/>
    </location>
</feature>
<name>A0A811KV53_9BILA</name>
<feature type="compositionally biased region" description="Basic and acidic residues" evidence="7">
    <location>
        <begin position="33"/>
        <end position="52"/>
    </location>
</feature>
<dbReference type="Gene3D" id="1.10.10.1180">
    <property type="entry name" value="MAN1, winged-helix domain"/>
    <property type="match status" value="1"/>
</dbReference>
<proteinExistence type="predicted"/>
<dbReference type="InterPro" id="IPR003887">
    <property type="entry name" value="LEM_dom"/>
</dbReference>
<dbReference type="InterPro" id="IPR011015">
    <property type="entry name" value="LEM/LEM-like_dom_sf"/>
</dbReference>
<keyword evidence="11" id="KW-1185">Reference proteome</keyword>
<dbReference type="EMBL" id="CAJFCW020000004">
    <property type="protein sequence ID" value="CAG9112446.1"/>
    <property type="molecule type" value="Genomic_DNA"/>
</dbReference>
<dbReference type="SMART" id="SM00540">
    <property type="entry name" value="LEM"/>
    <property type="match status" value="1"/>
</dbReference>
<dbReference type="InterPro" id="IPR052277">
    <property type="entry name" value="INM_ESCRT-Associated"/>
</dbReference>
<dbReference type="OrthoDB" id="118234at2759"/>
<dbReference type="Proteomes" id="UP000783686">
    <property type="component" value="Unassembled WGS sequence"/>
</dbReference>
<organism evidence="10 11">
    <name type="scientific">Bursaphelenchus okinawaensis</name>
    <dbReference type="NCBI Taxonomy" id="465554"/>
    <lineage>
        <taxon>Eukaryota</taxon>
        <taxon>Metazoa</taxon>
        <taxon>Ecdysozoa</taxon>
        <taxon>Nematoda</taxon>
        <taxon>Chromadorea</taxon>
        <taxon>Rhabditida</taxon>
        <taxon>Tylenchina</taxon>
        <taxon>Tylenchomorpha</taxon>
        <taxon>Aphelenchoidea</taxon>
        <taxon>Aphelenchoididae</taxon>
        <taxon>Bursaphelenchus</taxon>
    </lineage>
</organism>
<dbReference type="PROSITE" id="PS50954">
    <property type="entry name" value="LEM"/>
    <property type="match status" value="1"/>
</dbReference>
<comment type="subcellular location">
    <subcellularLocation>
        <location evidence="1">Nucleus inner membrane</location>
        <topology evidence="1">Multi-pass membrane protein</topology>
    </subcellularLocation>
</comment>
<keyword evidence="6" id="KW-0175">Coiled coil</keyword>
<evidence type="ECO:0000256" key="4">
    <source>
        <dbReference type="ARBA" id="ARBA00023136"/>
    </source>
</evidence>
<feature type="compositionally biased region" description="Low complexity" evidence="7">
    <location>
        <begin position="62"/>
        <end position="86"/>
    </location>
</feature>
<dbReference type="Pfam" id="PF03020">
    <property type="entry name" value="LEM"/>
    <property type="match status" value="1"/>
</dbReference>
<dbReference type="GO" id="GO:0005637">
    <property type="term" value="C:nuclear inner membrane"/>
    <property type="evidence" value="ECO:0007669"/>
    <property type="project" value="UniProtKB-SubCell"/>
</dbReference>
<evidence type="ECO:0000256" key="7">
    <source>
        <dbReference type="SAM" id="MobiDB-lite"/>
    </source>
</evidence>
<dbReference type="CDD" id="cd12934">
    <property type="entry name" value="LEM"/>
    <property type="match status" value="1"/>
</dbReference>
<keyword evidence="2 8" id="KW-0812">Transmembrane</keyword>
<feature type="region of interest" description="Disordered" evidence="7">
    <location>
        <begin position="22"/>
        <end position="166"/>
    </location>
</feature>
<feature type="coiled-coil region" evidence="6">
    <location>
        <begin position="351"/>
        <end position="378"/>
    </location>
</feature>
<dbReference type="GO" id="GO:0006998">
    <property type="term" value="P:nuclear envelope organization"/>
    <property type="evidence" value="ECO:0007669"/>
    <property type="project" value="TreeGrafter"/>
</dbReference>
<feature type="domain" description="LEM" evidence="9">
    <location>
        <begin position="1"/>
        <end position="45"/>
    </location>
</feature>
<dbReference type="FunFam" id="1.10.720.40:FF:000001">
    <property type="entry name" value="LEM domain containing 2, isoform CRA_a"/>
    <property type="match status" value="1"/>
</dbReference>
<sequence length="582" mass="65062">MSSPAELTDTELRDELKALGFNAPPVTGMTRNTMEKKLQILRDKAAGIESSKKTPKGKRSPTKSTSSASRDSSASRTPPSRRSSSRGNREPQPTVVNESLNFDDDPAPVVTSPKRTTPTASKKVNVVPESVPRVIPPTPAESPVRTNRPVFKRTPTPTRPTLHKSREPVFRIDDEVFGHRIASQAEEDEDDHYETSRPLSPEEKRHFGSSRGQKQDSPLDKLKQFGSSAIGYLQKSGKKPQYVNHPSERGYFGTPGGRYSPVSPLKSHLREPSPSVASEIPKYILIFFMAFTTLLFVAYVFTAHSSTVEKGKAVIIGTVSDIGSLIYNYAIIPVIAAVLVIGVSTLLFYIYRRHKLSKLQLENKIRELADEISVKIRDGAGKGIKDDAIRDSIYPPTRISNDQKALYDKATTLLEASDTRIRVELRLVDGVETKLWFWNVPVADKYGSPFHRETLGVTRCLKIRDVPRVAAAQSIQKLQGEFNKLLESAKPILCEYRYSSETGQPPAMYLAFKSVRDSGEAFQILSRTSKFSCPLVVKYVTDQRFHERFPDLVFPVDPDEKKDLSYLYGSRNQLSDDNGGRW</sequence>
<dbReference type="AlphaFoldDB" id="A0A811KV53"/>
<dbReference type="GO" id="GO:0031490">
    <property type="term" value="F:chromatin DNA binding"/>
    <property type="evidence" value="ECO:0007669"/>
    <property type="project" value="TreeGrafter"/>
</dbReference>
<evidence type="ECO:0000256" key="5">
    <source>
        <dbReference type="ARBA" id="ARBA00023242"/>
    </source>
</evidence>
<dbReference type="PANTHER" id="PTHR13428:SF12">
    <property type="entry name" value="INNER NUCLEAR MEMBRANE PROTEIN MAN1"/>
    <property type="match status" value="1"/>
</dbReference>
<comment type="caution">
    <text evidence="10">The sequence shown here is derived from an EMBL/GenBank/DDBJ whole genome shotgun (WGS) entry which is preliminary data.</text>
</comment>